<accession>A0A1W1CZS7</accession>
<evidence type="ECO:0000259" key="10">
    <source>
        <dbReference type="Pfam" id="PF00263"/>
    </source>
</evidence>
<dbReference type="NCBIfam" id="TIGR02517">
    <property type="entry name" value="type_II_gspD"/>
    <property type="match status" value="1"/>
</dbReference>
<feature type="domain" description="Type II/III secretion system secretin-like" evidence="10">
    <location>
        <begin position="434"/>
        <end position="599"/>
    </location>
</feature>
<dbReference type="PANTHER" id="PTHR30332:SF24">
    <property type="entry name" value="SECRETIN GSPD-RELATED"/>
    <property type="match status" value="1"/>
</dbReference>
<feature type="domain" description="GspD-like N0" evidence="12">
    <location>
        <begin position="28"/>
        <end position="97"/>
    </location>
</feature>
<keyword evidence="3" id="KW-0813">Transport</keyword>
<reference evidence="13" key="1">
    <citation type="submission" date="2016-10" db="EMBL/GenBank/DDBJ databases">
        <authorList>
            <person name="de Groot N.N."/>
        </authorList>
    </citation>
    <scope>NUCLEOTIDE SEQUENCE</scope>
</reference>
<dbReference type="PRINTS" id="PR00811">
    <property type="entry name" value="BCTERIALGSPD"/>
</dbReference>
<dbReference type="InterPro" id="IPR005644">
    <property type="entry name" value="NolW-like"/>
</dbReference>
<evidence type="ECO:0000256" key="5">
    <source>
        <dbReference type="ARBA" id="ARBA00022692"/>
    </source>
</evidence>
<comment type="similarity">
    <text evidence="2">Belongs to the bacterial secretin family. GSP D subfamily.</text>
</comment>
<dbReference type="Pfam" id="PF21305">
    <property type="entry name" value="type_II_gspD_N0"/>
    <property type="match status" value="1"/>
</dbReference>
<keyword evidence="4" id="KW-1134">Transmembrane beta strand</keyword>
<dbReference type="InterPro" id="IPR001775">
    <property type="entry name" value="GspD/PilQ"/>
</dbReference>
<dbReference type="InterPro" id="IPR004846">
    <property type="entry name" value="T2SS/T3SS_dom"/>
</dbReference>
<dbReference type="EMBL" id="FPHM01000211">
    <property type="protein sequence ID" value="SFV71187.1"/>
    <property type="molecule type" value="Genomic_DNA"/>
</dbReference>
<dbReference type="InterPro" id="IPR038591">
    <property type="entry name" value="NolW-like_sf"/>
</dbReference>
<evidence type="ECO:0000259" key="12">
    <source>
        <dbReference type="Pfam" id="PF21305"/>
    </source>
</evidence>
<evidence type="ECO:0000256" key="8">
    <source>
        <dbReference type="ARBA" id="ARBA00023136"/>
    </source>
</evidence>
<evidence type="ECO:0000256" key="6">
    <source>
        <dbReference type="ARBA" id="ARBA00022729"/>
    </source>
</evidence>
<dbReference type="GO" id="GO:0015628">
    <property type="term" value="P:protein secretion by the type II secretion system"/>
    <property type="evidence" value="ECO:0007669"/>
    <property type="project" value="InterPro"/>
</dbReference>
<feature type="domain" description="NolW-like" evidence="11">
    <location>
        <begin position="261"/>
        <end position="337"/>
    </location>
</feature>
<evidence type="ECO:0000259" key="11">
    <source>
        <dbReference type="Pfam" id="PF03958"/>
    </source>
</evidence>
<dbReference type="InterPro" id="IPR013356">
    <property type="entry name" value="T2SS_GspD"/>
</dbReference>
<dbReference type="GO" id="GO:0015627">
    <property type="term" value="C:type II protein secretion system complex"/>
    <property type="evidence" value="ECO:0007669"/>
    <property type="project" value="InterPro"/>
</dbReference>
<dbReference type="PANTHER" id="PTHR30332">
    <property type="entry name" value="PROBABLE GENERAL SECRETION PATHWAY PROTEIN D"/>
    <property type="match status" value="1"/>
</dbReference>
<evidence type="ECO:0000256" key="4">
    <source>
        <dbReference type="ARBA" id="ARBA00022452"/>
    </source>
</evidence>
<keyword evidence="8" id="KW-0472">Membrane</keyword>
<name>A0A1W1CZS7_9ZZZZ</name>
<dbReference type="Gene3D" id="3.30.1370.120">
    <property type="match status" value="3"/>
</dbReference>
<keyword evidence="5" id="KW-0812">Transmembrane</keyword>
<dbReference type="Pfam" id="PF03958">
    <property type="entry name" value="Secretin_N"/>
    <property type="match status" value="1"/>
</dbReference>
<proteinExistence type="inferred from homology"/>
<evidence type="ECO:0000256" key="3">
    <source>
        <dbReference type="ARBA" id="ARBA00022448"/>
    </source>
</evidence>
<keyword evidence="6" id="KW-0732">Signal</keyword>
<sequence length="718" mass="79182">MKLINVVLSGLLLFSMNTYADDEKTIDVNFKDLKVRDFIEMVSKATKKNMLIETELKGKINFISQTPIKKTALISLANSILYSKGLTLVDKGDYYKVVKTNDAAGEGLPVKNTIDGEMMATVMFPLHNANAAVVRAKIKPLLHKNAKVISFKENNVLAITAYPSTLESIAKIIHAVEERGEKSSVILELEYSTVKDIFTNAQNMAKKLFPQTIESEKVDIFKDESTNSIIFVGKTKNIERMISYIKELDREGEDQSQKMYVIRLENSDVEEMEKILSKLLSQMNSVAIKTSKKGGPPPSKAMVVSDLERNALILLATGEQIKNIRETVAKIDIPKSQVYIQAKIIEVDSNMAAQIGMKYGLEFGAITSTGLFSTAGNLGGSALQMSQELLGFLNTNQSSTVLDSNGNAIQQSNPAFKIDSTNKVFALGAQLDLLKRNGAANLLSEPSILCTNNKESSIYVGQTMSILTQGQQSTAGLSNIVNNYSREDIGLTLTVTPRLSSNNQVSLEIEVKVEDLDPSSEQVADRPTTTKRTVKTNAIIKNAETIILGGLIKRVGGLGQTKIPFLSELPLLGDSLFTHNSDVEREQNVIIYLTPYIVKKSADLQKLKRILSELSAVQDRYNAIVAKNLDDLGKRPFKAEHDARGRIRQSVEETTALVQREEAKVRDSEMREVYEVPSSRGRISSMPHDAVVTKRVDASKSSRTIRQAHEALLAGEEE</sequence>
<organism evidence="13">
    <name type="scientific">hydrothermal vent metagenome</name>
    <dbReference type="NCBI Taxonomy" id="652676"/>
    <lineage>
        <taxon>unclassified sequences</taxon>
        <taxon>metagenomes</taxon>
        <taxon>ecological metagenomes</taxon>
    </lineage>
</organism>
<dbReference type="Gene3D" id="3.55.50.30">
    <property type="match status" value="1"/>
</dbReference>
<dbReference type="InterPro" id="IPR049371">
    <property type="entry name" value="GspD-like_N0"/>
</dbReference>
<dbReference type="Pfam" id="PF00263">
    <property type="entry name" value="Secretin"/>
    <property type="match status" value="1"/>
</dbReference>
<evidence type="ECO:0000256" key="7">
    <source>
        <dbReference type="ARBA" id="ARBA00022927"/>
    </source>
</evidence>
<comment type="subcellular location">
    <subcellularLocation>
        <location evidence="1">Cell outer membrane</location>
    </subcellularLocation>
</comment>
<dbReference type="InterPro" id="IPR050810">
    <property type="entry name" value="Bact_Secretion_Sys_Channel"/>
</dbReference>
<dbReference type="AlphaFoldDB" id="A0A1W1CZS7"/>
<keyword evidence="9" id="KW-0998">Cell outer membrane</keyword>
<gene>
    <name evidence="13" type="ORF">MNB_SV-13-779</name>
</gene>
<keyword evidence="7" id="KW-0653">Protein transport</keyword>
<evidence type="ECO:0000313" key="13">
    <source>
        <dbReference type="EMBL" id="SFV71187.1"/>
    </source>
</evidence>
<evidence type="ECO:0000256" key="9">
    <source>
        <dbReference type="ARBA" id="ARBA00023237"/>
    </source>
</evidence>
<evidence type="ECO:0000256" key="1">
    <source>
        <dbReference type="ARBA" id="ARBA00004442"/>
    </source>
</evidence>
<evidence type="ECO:0000256" key="2">
    <source>
        <dbReference type="ARBA" id="ARBA00006980"/>
    </source>
</evidence>
<dbReference type="GO" id="GO:0009279">
    <property type="term" value="C:cell outer membrane"/>
    <property type="evidence" value="ECO:0007669"/>
    <property type="project" value="UniProtKB-SubCell"/>
</dbReference>
<protein>
    <submittedName>
        <fullName evidence="13">General secretion pathway protein D / Type II secretion outermembrane pore forming protein (PulD)</fullName>
    </submittedName>
</protein>